<dbReference type="HOGENOM" id="CLU_028829_0_0_1"/>
<proteinExistence type="predicted"/>
<evidence type="ECO:0000256" key="1">
    <source>
        <dbReference type="SAM" id="Coils"/>
    </source>
</evidence>
<feature type="compositionally biased region" description="Basic and acidic residues" evidence="2">
    <location>
        <begin position="505"/>
        <end position="515"/>
    </location>
</feature>
<feature type="region of interest" description="Disordered" evidence="2">
    <location>
        <begin position="219"/>
        <end position="386"/>
    </location>
</feature>
<feature type="compositionally biased region" description="Low complexity" evidence="2">
    <location>
        <begin position="454"/>
        <end position="463"/>
    </location>
</feature>
<feature type="coiled-coil region" evidence="1">
    <location>
        <begin position="400"/>
        <end position="438"/>
    </location>
</feature>
<keyword evidence="1" id="KW-0175">Coiled coil</keyword>
<feature type="compositionally biased region" description="Polar residues" evidence="2">
    <location>
        <begin position="277"/>
        <end position="297"/>
    </location>
</feature>
<sequence>MAFIQDPRLRQTWNNLSHTTEAAASDAAAGIWAFGHAYVAPCLSAVSGAIDRCCLSVCLGADREERARRARERDRGARRIEASFDFYDDWDEDLWAAAQYDDYYYDNYYDDGGLGGSGSGGGSGRRGFDWERLLAGTGSRVVGRRGGGGDGDGRGVVGDQPRRKRGMSYGTRGGGDAGRRKVTGEEDDPNVIPRTAPLGFLLRLPFKIVGSLRYKPSAANLREHPGHGAYYGENRPGEEREPLLGRNEDVQYGRRSPVQRQQEESKQQQQQSPGRARSNTTMSGDTSSSYRSRNDLFSSDGEGDEDAVPLDDEFTVALARVSCPGGDDRSSNKMRSSKGKGKRPDGERGLSRTYSRTTMASSVKTTSSRRSTADEASLKDLGQSIYSTRSLGLDGEYEYHDEVVRSLENLRREEEDVEREENEEIERKRRAAERLAMQKGLAVNVAAGHTGTEQQQQQQQQQQDSEQREAHSRDQETRPKPNGSVTEHLIEESKPVPPTSPEAPLPKDDDDKKPGNGESRFNAARLPRFG</sequence>
<dbReference type="RefSeq" id="XP_006696923.1">
    <property type="nucleotide sequence ID" value="XM_006696860.1"/>
</dbReference>
<feature type="compositionally biased region" description="Gly residues" evidence="2">
    <location>
        <begin position="144"/>
        <end position="156"/>
    </location>
</feature>
<feature type="region of interest" description="Disordered" evidence="2">
    <location>
        <begin position="140"/>
        <end position="190"/>
    </location>
</feature>
<dbReference type="OrthoDB" id="5421971at2759"/>
<dbReference type="GeneID" id="18260664"/>
<feature type="compositionally biased region" description="Pro residues" evidence="2">
    <location>
        <begin position="495"/>
        <end position="504"/>
    </location>
</feature>
<evidence type="ECO:0000313" key="3">
    <source>
        <dbReference type="EMBL" id="EGS17305.1"/>
    </source>
</evidence>
<dbReference type="Proteomes" id="UP000008066">
    <property type="component" value="Unassembled WGS sequence"/>
</dbReference>
<dbReference type="KEGG" id="cthr:CTHT_0066260"/>
<gene>
    <name evidence="3" type="ORF">CTHT_0066260</name>
</gene>
<dbReference type="eggNOG" id="ENOG502RJ2Z">
    <property type="taxonomic scope" value="Eukaryota"/>
</dbReference>
<dbReference type="EMBL" id="GL988047">
    <property type="protein sequence ID" value="EGS17305.1"/>
    <property type="molecule type" value="Genomic_DNA"/>
</dbReference>
<protein>
    <submittedName>
        <fullName evidence="3">Uncharacterized protein</fullName>
    </submittedName>
</protein>
<feature type="compositionally biased region" description="Acidic residues" evidence="2">
    <location>
        <begin position="301"/>
        <end position="314"/>
    </location>
</feature>
<keyword evidence="4" id="KW-1185">Reference proteome</keyword>
<evidence type="ECO:0000313" key="4">
    <source>
        <dbReference type="Proteomes" id="UP000008066"/>
    </source>
</evidence>
<feature type="compositionally biased region" description="Polar residues" evidence="2">
    <location>
        <begin position="352"/>
        <end position="364"/>
    </location>
</feature>
<name>G0SGG6_CHATD</name>
<feature type="compositionally biased region" description="Basic and acidic residues" evidence="2">
    <location>
        <begin position="235"/>
        <end position="252"/>
    </location>
</feature>
<feature type="region of interest" description="Disordered" evidence="2">
    <location>
        <begin position="440"/>
        <end position="530"/>
    </location>
</feature>
<dbReference type="AlphaFoldDB" id="G0SGG6"/>
<organism evidence="4">
    <name type="scientific">Chaetomium thermophilum (strain DSM 1495 / CBS 144.50 / IMI 039719)</name>
    <name type="common">Thermochaetoides thermophila</name>
    <dbReference type="NCBI Taxonomy" id="759272"/>
    <lineage>
        <taxon>Eukaryota</taxon>
        <taxon>Fungi</taxon>
        <taxon>Dikarya</taxon>
        <taxon>Ascomycota</taxon>
        <taxon>Pezizomycotina</taxon>
        <taxon>Sordariomycetes</taxon>
        <taxon>Sordariomycetidae</taxon>
        <taxon>Sordariales</taxon>
        <taxon>Chaetomiaceae</taxon>
        <taxon>Thermochaetoides</taxon>
    </lineage>
</organism>
<feature type="compositionally biased region" description="Basic and acidic residues" evidence="2">
    <location>
        <begin position="465"/>
        <end position="479"/>
    </location>
</feature>
<evidence type="ECO:0000256" key="2">
    <source>
        <dbReference type="SAM" id="MobiDB-lite"/>
    </source>
</evidence>
<reference evidence="3 4" key="1">
    <citation type="journal article" date="2011" name="Cell">
        <title>Insight into structure and assembly of the nuclear pore complex by utilizing the genome of a eukaryotic thermophile.</title>
        <authorList>
            <person name="Amlacher S."/>
            <person name="Sarges P."/>
            <person name="Flemming D."/>
            <person name="van Noort V."/>
            <person name="Kunze R."/>
            <person name="Devos D.P."/>
            <person name="Arumugam M."/>
            <person name="Bork P."/>
            <person name="Hurt E."/>
        </authorList>
    </citation>
    <scope>NUCLEOTIDE SEQUENCE [LARGE SCALE GENOMIC DNA]</scope>
    <source>
        <strain evidence="4">DSM 1495 / CBS 144.50 / IMI 039719</strain>
    </source>
</reference>
<dbReference type="OMA" id="GIWTFQH"/>
<accession>G0SGG6</accession>